<dbReference type="PROSITE" id="PS51257">
    <property type="entry name" value="PROKAR_LIPOPROTEIN"/>
    <property type="match status" value="1"/>
</dbReference>
<keyword evidence="5" id="KW-1015">Disulfide bond</keyword>
<gene>
    <name evidence="8" type="ORF">Pflav_011650</name>
</gene>
<proteinExistence type="inferred from homology"/>
<evidence type="ECO:0000256" key="2">
    <source>
        <dbReference type="ARBA" id="ARBA00022670"/>
    </source>
</evidence>
<evidence type="ECO:0000256" key="3">
    <source>
        <dbReference type="ARBA" id="ARBA00022801"/>
    </source>
</evidence>
<dbReference type="Proteomes" id="UP000502508">
    <property type="component" value="Chromosome"/>
</dbReference>
<protein>
    <submittedName>
        <fullName evidence="8">Serine protease</fullName>
    </submittedName>
</protein>
<accession>A0A6F8XLR9</accession>
<dbReference type="InterPro" id="IPR009003">
    <property type="entry name" value="Peptidase_S1_PA"/>
</dbReference>
<keyword evidence="4" id="KW-0720">Serine protease</keyword>
<organism evidence="8 9">
    <name type="scientific">Phytohabitans flavus</name>
    <dbReference type="NCBI Taxonomy" id="1076124"/>
    <lineage>
        <taxon>Bacteria</taxon>
        <taxon>Bacillati</taxon>
        <taxon>Actinomycetota</taxon>
        <taxon>Actinomycetes</taxon>
        <taxon>Micromonosporales</taxon>
        <taxon>Micromonosporaceae</taxon>
    </lineage>
</organism>
<dbReference type="CDD" id="cd21112">
    <property type="entry name" value="alphaLP-like"/>
    <property type="match status" value="1"/>
</dbReference>
<dbReference type="InterPro" id="IPR001316">
    <property type="entry name" value="Pept_S1A_streptogrisin"/>
</dbReference>
<dbReference type="PRINTS" id="PR00861">
    <property type="entry name" value="ALYTICPTASE"/>
</dbReference>
<dbReference type="GO" id="GO:0006508">
    <property type="term" value="P:proteolysis"/>
    <property type="evidence" value="ECO:0007669"/>
    <property type="project" value="UniProtKB-KW"/>
</dbReference>
<dbReference type="KEGG" id="pfla:Pflav_011650"/>
<dbReference type="SUPFAM" id="SSF50494">
    <property type="entry name" value="Trypsin-like serine proteases"/>
    <property type="match status" value="1"/>
</dbReference>
<dbReference type="EMBL" id="AP022870">
    <property type="protein sequence ID" value="BCB74755.1"/>
    <property type="molecule type" value="Genomic_DNA"/>
</dbReference>
<dbReference type="Gene3D" id="2.40.10.10">
    <property type="entry name" value="Trypsin-like serine proteases"/>
    <property type="match status" value="2"/>
</dbReference>
<dbReference type="InterPro" id="IPR043504">
    <property type="entry name" value="Peptidase_S1_PA_chymotrypsin"/>
</dbReference>
<evidence type="ECO:0000256" key="1">
    <source>
        <dbReference type="ARBA" id="ARBA00007664"/>
    </source>
</evidence>
<evidence type="ECO:0000313" key="9">
    <source>
        <dbReference type="Proteomes" id="UP000502508"/>
    </source>
</evidence>
<comment type="similarity">
    <text evidence="1">Belongs to the peptidase S1 family.</text>
</comment>
<dbReference type="AlphaFoldDB" id="A0A6F8XLR9"/>
<sequence>MGVPKRWILPTRAGRIALATLATVATVVVSACGASNEQAPANKANPSPDTSLTNDPTKDERLKLQSRLVKLDEDVSGRLDDEWAAGTWIDWNTGKLTVAVTSDRRAAQFRGQDVQTRVVGRSTSELRQIQTRVSRELRRNDVRWATAYIAVKENTVVVEATRESLSTAAVAALESLGDGVQIRYVERRVEFTEMFAGDEISSAATRCSLGWWVRGRSFNPNGFATPVVMTAGHCVDKDGPQTTWSHATQGAVIGSRLSHNFSSSDWGTLDANRVADQETNQFLLPDNSQAPIRGIRKSPVGSLICKKGKTTGNTCGPITAHDAEVRVGGAPLVGASIANVVADSGDSGGPVYSFFATNEVFAEGLTSGSRAGVDPDTDTLIYQPIGTALRESDTVLLIDQD</sequence>
<keyword evidence="2 8" id="KW-0645">Protease</keyword>
<feature type="chain" id="PRO_5038438254" evidence="7">
    <location>
        <begin position="31"/>
        <end position="401"/>
    </location>
</feature>
<evidence type="ECO:0000256" key="5">
    <source>
        <dbReference type="ARBA" id="ARBA00023157"/>
    </source>
</evidence>
<feature type="region of interest" description="Disordered" evidence="6">
    <location>
        <begin position="37"/>
        <end position="59"/>
    </location>
</feature>
<keyword evidence="7" id="KW-0732">Signal</keyword>
<keyword evidence="3" id="KW-0378">Hydrolase</keyword>
<evidence type="ECO:0000256" key="7">
    <source>
        <dbReference type="SAM" id="SignalP"/>
    </source>
</evidence>
<evidence type="ECO:0000256" key="4">
    <source>
        <dbReference type="ARBA" id="ARBA00022825"/>
    </source>
</evidence>
<evidence type="ECO:0000313" key="8">
    <source>
        <dbReference type="EMBL" id="BCB74755.1"/>
    </source>
</evidence>
<name>A0A6F8XLR9_9ACTN</name>
<dbReference type="GO" id="GO:0004252">
    <property type="term" value="F:serine-type endopeptidase activity"/>
    <property type="evidence" value="ECO:0007669"/>
    <property type="project" value="InterPro"/>
</dbReference>
<reference evidence="8 9" key="2">
    <citation type="submission" date="2020-03" db="EMBL/GenBank/DDBJ databases">
        <authorList>
            <person name="Ichikawa N."/>
            <person name="Kimura A."/>
            <person name="Kitahashi Y."/>
            <person name="Uohara A."/>
        </authorList>
    </citation>
    <scope>NUCLEOTIDE SEQUENCE [LARGE SCALE GENOMIC DNA]</scope>
    <source>
        <strain evidence="8 9">NBRC 107702</strain>
    </source>
</reference>
<feature type="signal peptide" evidence="7">
    <location>
        <begin position="1"/>
        <end position="30"/>
    </location>
</feature>
<evidence type="ECO:0000256" key="6">
    <source>
        <dbReference type="SAM" id="MobiDB-lite"/>
    </source>
</evidence>
<reference evidence="8 9" key="1">
    <citation type="submission" date="2020-03" db="EMBL/GenBank/DDBJ databases">
        <title>Whole genome shotgun sequence of Phytohabitans flavus NBRC 107702.</title>
        <authorList>
            <person name="Komaki H."/>
            <person name="Tamura T."/>
        </authorList>
    </citation>
    <scope>NUCLEOTIDE SEQUENCE [LARGE SCALE GENOMIC DNA]</scope>
    <source>
        <strain evidence="8 9">NBRC 107702</strain>
    </source>
</reference>
<dbReference type="RefSeq" id="WP_173034246.1">
    <property type="nucleotide sequence ID" value="NZ_AP022870.1"/>
</dbReference>
<feature type="compositionally biased region" description="Polar residues" evidence="6">
    <location>
        <begin position="37"/>
        <end position="55"/>
    </location>
</feature>
<keyword evidence="9" id="KW-1185">Reference proteome</keyword>